<dbReference type="EMBL" id="REFW01000003">
    <property type="protein sequence ID" value="RMB58729.1"/>
    <property type="molecule type" value="Genomic_DNA"/>
</dbReference>
<dbReference type="AlphaFoldDB" id="A0A3M0GCA6"/>
<keyword evidence="3 8" id="KW-0479">Metal-binding</keyword>
<proteinExistence type="inferred from homology"/>
<evidence type="ECO:0000256" key="1">
    <source>
        <dbReference type="ARBA" id="ARBA00022515"/>
    </source>
</evidence>
<dbReference type="GO" id="GO:0043138">
    <property type="term" value="F:3'-5' DNA helicase activity"/>
    <property type="evidence" value="ECO:0007669"/>
    <property type="project" value="TreeGrafter"/>
</dbReference>
<dbReference type="Proteomes" id="UP000275256">
    <property type="component" value="Unassembled WGS sequence"/>
</dbReference>
<keyword evidence="2 8" id="KW-0235">DNA replication</keyword>
<name>A0A3M0GCA6_9ACTN</name>
<dbReference type="GO" id="GO:0006302">
    <property type="term" value="P:double-strand break repair"/>
    <property type="evidence" value="ECO:0007669"/>
    <property type="project" value="InterPro"/>
</dbReference>
<feature type="binding site" evidence="8">
    <location>
        <position position="415"/>
    </location>
    <ligand>
        <name>Zn(2+)</name>
        <dbReference type="ChEBI" id="CHEBI:29105"/>
        <label>2</label>
    </ligand>
</feature>
<protein>
    <recommendedName>
        <fullName evidence="8">Probable replication restart protein PriA</fullName>
    </recommendedName>
    <alternativeName>
        <fullName evidence="8">Putative ATP-dependent DNA helicase PriA</fullName>
    </alternativeName>
</protein>
<sequence length="657" mass="70207">MPAAAPALFERPTPHRVARVAVDVPLAHLDRLFDYEIPEALAGAVAQGCRVKVPFSGRTREGWLVSFGEAQADMKLLKLKTVVSGEPILDPGLVALFRAVADHYAGVLTDVIRLAVPRRHSSTEKAPQREWPQPTPHEARTVLPLFPGGEAFLDALVRGTGPRAFWQVPCVTDTPGDLVAGVLEAVDATVRGGRGAIVIVPTVRELTEALPRFQAAFGTGAVAVLNGELGDSARYRNWLALRRGQARILLATRSGVLAPMDDLGLVVVVDDGNDSHAEPRAPYPHTRGMAVLRCIHSGCALLLAAHGRSTDAAALVERGWLKELALKPGQTRAVTPPVRLSGDNAGHRDPVAARLRLPSVAFEFLRTALTQGPVLVQVPRAGHSAGLSCQRCGESARCLKCQGPLRSQRQGRLECAWCGFEPPRWECSFCHHQKLRAPIVGAVRTAEELGRAFPGVVAINSSAAMIRTDVPDSAAIVVATPGAEPVAPTGYAGVLLLDTELMLSRADLRVAEESVRRWCNAISLSRGPRDGGRVLAVGPSEHPALQALVRGDVGGYIASELAERTAAGLPPAVKAVRVGGDATAVREFLDNDPFDGVDILGPNEFQHGPTTETVALLRVPLEEGRDLVRRVKYAAAIRSARKEGGRLYIQVDPEVLD</sequence>
<dbReference type="Gene3D" id="3.40.50.300">
    <property type="entry name" value="P-loop containing nucleotide triphosphate hydrolases"/>
    <property type="match status" value="1"/>
</dbReference>
<dbReference type="GO" id="GO:0008270">
    <property type="term" value="F:zinc ion binding"/>
    <property type="evidence" value="ECO:0007669"/>
    <property type="project" value="UniProtKB-UniRule"/>
</dbReference>
<evidence type="ECO:0000256" key="8">
    <source>
        <dbReference type="HAMAP-Rule" id="MF_00983"/>
    </source>
</evidence>
<dbReference type="GO" id="GO:0006310">
    <property type="term" value="P:DNA recombination"/>
    <property type="evidence" value="ECO:0007669"/>
    <property type="project" value="InterPro"/>
</dbReference>
<dbReference type="PANTHER" id="PTHR30580">
    <property type="entry name" value="PRIMOSOMAL PROTEIN N"/>
    <property type="match status" value="1"/>
</dbReference>
<dbReference type="SUPFAM" id="SSF52540">
    <property type="entry name" value="P-loop containing nucleoside triphosphate hydrolases"/>
    <property type="match status" value="1"/>
</dbReference>
<comment type="caution">
    <text evidence="10">The sequence shown here is derived from an EMBL/GenBank/DDBJ whole genome shotgun (WGS) entry which is preliminary data.</text>
</comment>
<dbReference type="HAMAP" id="MF_00983">
    <property type="entry name" value="PriA"/>
    <property type="match status" value="1"/>
</dbReference>
<comment type="caution">
    <text evidence="8">As this protein does not have any detectable helicase domains, it probably does not have helicase activity.</text>
</comment>
<comment type="function">
    <text evidence="8">Initiates the restart of stalled replication forks, which reloads the replicative helicase on sites other than the origin of replication. Recognizes and binds to abandoned replication forks and remodels them to uncover a helicase loading site. Promotes assembly of the primosome at these replication forks.</text>
</comment>
<feature type="binding site" evidence="8">
    <location>
        <position position="389"/>
    </location>
    <ligand>
        <name>Zn(2+)</name>
        <dbReference type="ChEBI" id="CHEBI:29105"/>
        <label>1</label>
    </ligand>
</feature>
<organism evidence="10 11">
    <name type="scientific">Tessaracoccus antarcticus</name>
    <dbReference type="NCBI Taxonomy" id="2479848"/>
    <lineage>
        <taxon>Bacteria</taxon>
        <taxon>Bacillati</taxon>
        <taxon>Actinomycetota</taxon>
        <taxon>Actinomycetes</taxon>
        <taxon>Propionibacteriales</taxon>
        <taxon>Propionibacteriaceae</taxon>
        <taxon>Tessaracoccus</taxon>
    </lineage>
</organism>
<dbReference type="OrthoDB" id="3177118at2"/>
<feature type="binding site" evidence="8">
    <location>
        <position position="392"/>
    </location>
    <ligand>
        <name>Zn(2+)</name>
        <dbReference type="ChEBI" id="CHEBI:29105"/>
        <label>1</label>
    </ligand>
</feature>
<dbReference type="GO" id="GO:0005524">
    <property type="term" value="F:ATP binding"/>
    <property type="evidence" value="ECO:0007669"/>
    <property type="project" value="UniProtKB-UniRule"/>
</dbReference>
<keyword evidence="11" id="KW-1185">Reference proteome</keyword>
<keyword evidence="6 8" id="KW-0067">ATP-binding</keyword>
<evidence type="ECO:0000256" key="3">
    <source>
        <dbReference type="ARBA" id="ARBA00022723"/>
    </source>
</evidence>
<evidence type="ECO:0000313" key="11">
    <source>
        <dbReference type="Proteomes" id="UP000275256"/>
    </source>
</evidence>
<dbReference type="Gene3D" id="3.40.1440.60">
    <property type="entry name" value="PriA, 3(prime) DNA-binding domain"/>
    <property type="match status" value="1"/>
</dbReference>
<reference evidence="10 11" key="1">
    <citation type="submission" date="2018-10" db="EMBL/GenBank/DDBJ databases">
        <title>Tessaracoccus antarcticuss sp. nov., isolated from sediment.</title>
        <authorList>
            <person name="Zhou L.Y."/>
            <person name="Du Z.J."/>
        </authorList>
    </citation>
    <scope>NUCLEOTIDE SEQUENCE [LARGE SCALE GENOMIC DNA]</scope>
    <source>
        <strain evidence="10 11">JDX10</strain>
    </source>
</reference>
<feature type="binding site" evidence="8">
    <location>
        <position position="401"/>
    </location>
    <ligand>
        <name>Zn(2+)</name>
        <dbReference type="ChEBI" id="CHEBI:29105"/>
        <label>2</label>
    </ligand>
</feature>
<dbReference type="InterPro" id="IPR041222">
    <property type="entry name" value="PriA_3primeBD"/>
</dbReference>
<comment type="subunit">
    <text evidence="8">Component of the replication restart primosome.</text>
</comment>
<dbReference type="GO" id="GO:0006270">
    <property type="term" value="P:DNA replication initiation"/>
    <property type="evidence" value="ECO:0007669"/>
    <property type="project" value="TreeGrafter"/>
</dbReference>
<feature type="binding site" evidence="8">
    <location>
        <position position="430"/>
    </location>
    <ligand>
        <name>Zn(2+)</name>
        <dbReference type="ChEBI" id="CHEBI:29105"/>
        <label>1</label>
    </ligand>
</feature>
<dbReference type="InterPro" id="IPR042115">
    <property type="entry name" value="PriA_3primeBD_sf"/>
</dbReference>
<gene>
    <name evidence="8" type="primary">priA</name>
    <name evidence="10" type="ORF">EAX62_11375</name>
</gene>
<keyword evidence="7 8" id="KW-0238">DNA-binding</keyword>
<dbReference type="GO" id="GO:0003677">
    <property type="term" value="F:DNA binding"/>
    <property type="evidence" value="ECO:0007669"/>
    <property type="project" value="UniProtKB-UniRule"/>
</dbReference>
<comment type="similarity">
    <text evidence="8">Belongs to the helicase family. PriA subfamily.</text>
</comment>
<dbReference type="GO" id="GO:0006269">
    <property type="term" value="P:DNA replication, synthesis of primer"/>
    <property type="evidence" value="ECO:0007669"/>
    <property type="project" value="UniProtKB-KW"/>
</dbReference>
<dbReference type="PANTHER" id="PTHR30580:SF0">
    <property type="entry name" value="PRIMOSOMAL PROTEIN N"/>
    <property type="match status" value="1"/>
</dbReference>
<keyword evidence="4 8" id="KW-0547">Nucleotide-binding</keyword>
<evidence type="ECO:0000256" key="5">
    <source>
        <dbReference type="ARBA" id="ARBA00022833"/>
    </source>
</evidence>
<evidence type="ECO:0000256" key="2">
    <source>
        <dbReference type="ARBA" id="ARBA00022705"/>
    </source>
</evidence>
<dbReference type="GO" id="GO:1990077">
    <property type="term" value="C:primosome complex"/>
    <property type="evidence" value="ECO:0007669"/>
    <property type="project" value="UniProtKB-UniRule"/>
</dbReference>
<feature type="binding site" evidence="8">
    <location>
        <position position="418"/>
    </location>
    <ligand>
        <name>Zn(2+)</name>
        <dbReference type="ChEBI" id="CHEBI:29105"/>
        <label>2</label>
    </ligand>
</feature>
<feature type="binding site" evidence="8">
    <location>
        <position position="398"/>
    </location>
    <ligand>
        <name>Zn(2+)</name>
        <dbReference type="ChEBI" id="CHEBI:29105"/>
        <label>2</label>
    </ligand>
</feature>
<keyword evidence="1 8" id="KW-0639">Primosome</keyword>
<feature type="binding site" evidence="8">
    <location>
        <position position="427"/>
    </location>
    <ligand>
        <name>Zn(2+)</name>
        <dbReference type="ChEBI" id="CHEBI:29105"/>
        <label>1</label>
    </ligand>
</feature>
<comment type="cofactor">
    <cofactor evidence="8">
        <name>Zn(2+)</name>
        <dbReference type="ChEBI" id="CHEBI:29105"/>
    </cofactor>
    <text evidence="8">Binds 2 zinc ions per subunit.</text>
</comment>
<keyword evidence="5 8" id="KW-0862">Zinc</keyword>
<evidence type="ECO:0000256" key="4">
    <source>
        <dbReference type="ARBA" id="ARBA00022741"/>
    </source>
</evidence>
<dbReference type="InterPro" id="IPR005259">
    <property type="entry name" value="PriA"/>
</dbReference>
<dbReference type="InterPro" id="IPR027417">
    <property type="entry name" value="P-loop_NTPase"/>
</dbReference>
<dbReference type="Pfam" id="PF17764">
    <property type="entry name" value="PriA_3primeBD"/>
    <property type="match status" value="1"/>
</dbReference>
<feature type="domain" description="Primosomal protein N' 3' DNA-binding" evidence="9">
    <location>
        <begin position="19"/>
        <end position="117"/>
    </location>
</feature>
<dbReference type="RefSeq" id="WP_121901850.1">
    <property type="nucleotide sequence ID" value="NZ_REFW01000003.1"/>
</dbReference>
<evidence type="ECO:0000256" key="7">
    <source>
        <dbReference type="ARBA" id="ARBA00023125"/>
    </source>
</evidence>
<evidence type="ECO:0000259" key="9">
    <source>
        <dbReference type="Pfam" id="PF17764"/>
    </source>
</evidence>
<accession>A0A3M0GCA6</accession>
<evidence type="ECO:0000256" key="6">
    <source>
        <dbReference type="ARBA" id="ARBA00022840"/>
    </source>
</evidence>
<evidence type="ECO:0000313" key="10">
    <source>
        <dbReference type="EMBL" id="RMB58729.1"/>
    </source>
</evidence>